<dbReference type="InterPro" id="IPR012337">
    <property type="entry name" value="RNaseH-like_sf"/>
</dbReference>
<dbReference type="EMBL" id="CACRXK020000433">
    <property type="protein sequence ID" value="CAB3981841.1"/>
    <property type="molecule type" value="Genomic_DNA"/>
</dbReference>
<reference evidence="1" key="1">
    <citation type="submission" date="2020-04" db="EMBL/GenBank/DDBJ databases">
        <authorList>
            <person name="Alioto T."/>
            <person name="Alioto T."/>
            <person name="Gomez Garrido J."/>
        </authorList>
    </citation>
    <scope>NUCLEOTIDE SEQUENCE</scope>
    <source>
        <strain evidence="1">A484AB</strain>
    </source>
</reference>
<sequence length="371" mass="41521">MVDHVVDNDFVDFIENIEPAGPSEPESTVSGEESEDLQDQEGSQSAAVQDFNAGKEESPLPKLNTFFRVCCKRNNNLSFECLLCKPKKTVLSTYITSHSNLRKHIKRVHPDKLYEFNELTTTRALKRSVDANADQPHGYNKQPKQLKQATLSWSKGSVKRPLLSKENLGRLTLNMVTESLLPMSFVEQPSFKELIHACQPGVELPTRYSITKGLEKRQEASMAAVKDAMAKVEWIATTTDCWSAHRRSYLGVTAHWLSAHSFNRESAALACQRIRGSHTYDRIAAHLKTVHSDYGINSKVVKITTDNGSNFIKAFSVFAPSEDELDVSVTDMNDIFSDKDESLELPSHQRCAAHSLKLVSTTDAAAEKDYQ</sequence>
<dbReference type="SUPFAM" id="SSF53098">
    <property type="entry name" value="Ribonuclease H-like"/>
    <property type="match status" value="1"/>
</dbReference>
<dbReference type="AlphaFoldDB" id="A0A6S7G8F5"/>
<proteinExistence type="predicted"/>
<evidence type="ECO:0000313" key="2">
    <source>
        <dbReference type="Proteomes" id="UP001152795"/>
    </source>
</evidence>
<dbReference type="PANTHER" id="PTHR47501:SF5">
    <property type="entry name" value="HAT C-TERMINAL DIMERISATION DOMAIN-CONTAINING PROTEIN"/>
    <property type="match status" value="1"/>
</dbReference>
<protein>
    <submittedName>
        <fullName evidence="1">Zinc finger BED domain-containing 1-like</fullName>
    </submittedName>
</protein>
<organism evidence="1 2">
    <name type="scientific">Paramuricea clavata</name>
    <name type="common">Red gorgonian</name>
    <name type="synonym">Violescent sea-whip</name>
    <dbReference type="NCBI Taxonomy" id="317549"/>
    <lineage>
        <taxon>Eukaryota</taxon>
        <taxon>Metazoa</taxon>
        <taxon>Cnidaria</taxon>
        <taxon>Anthozoa</taxon>
        <taxon>Octocorallia</taxon>
        <taxon>Malacalcyonacea</taxon>
        <taxon>Plexauridae</taxon>
        <taxon>Paramuricea</taxon>
    </lineage>
</organism>
<keyword evidence="2" id="KW-1185">Reference proteome</keyword>
<dbReference type="Proteomes" id="UP001152795">
    <property type="component" value="Unassembled WGS sequence"/>
</dbReference>
<accession>A0A6S7G8F5</accession>
<dbReference type="PANTHER" id="PTHR47501">
    <property type="entry name" value="TRANSPOSASE-RELATED"/>
    <property type="match status" value="1"/>
</dbReference>
<name>A0A6S7G8F5_PARCT</name>
<dbReference type="OrthoDB" id="8772022at2759"/>
<comment type="caution">
    <text evidence="1">The sequence shown here is derived from an EMBL/GenBank/DDBJ whole genome shotgun (WGS) entry which is preliminary data.</text>
</comment>
<gene>
    <name evidence="1" type="ORF">PACLA_8A016654</name>
</gene>
<evidence type="ECO:0000313" key="1">
    <source>
        <dbReference type="EMBL" id="CAB3981841.1"/>
    </source>
</evidence>